<feature type="region of interest" description="Disordered" evidence="1">
    <location>
        <begin position="233"/>
        <end position="257"/>
    </location>
</feature>
<feature type="region of interest" description="Disordered" evidence="1">
    <location>
        <begin position="150"/>
        <end position="179"/>
    </location>
</feature>
<feature type="compositionally biased region" description="Basic and acidic residues" evidence="1">
    <location>
        <begin position="238"/>
        <end position="252"/>
    </location>
</feature>
<keyword evidence="3" id="KW-1185">Reference proteome</keyword>
<sequence length="294" mass="32513">MYNTAWIDVASPRKLEAHQVRREALRAHNIRLPGPTRSHPRLPCRQAEDRWTCMSPGSRDYRVAAALATSTPSSTRRHSYHLSPLALSPSPPDLCRHVLAARSDCQAHGPWNSKVCLPPVDREDPGPVSSLTATTTTFLESALHHARLPPLHSLSPRSRRRGAATLTTHPPASTCCRPHSPPLTLSQPELCVRYALGPPKSQHLGIGEVLVRCSVPYHDTLLVSNCEVSEQAEQPSSDCRHLGTDDIPEGRGARTASTWMSTMHSISTDRERTERRSHPLNFATCQVTRVRAQD</sequence>
<dbReference type="AlphaFoldDB" id="M2RCK4"/>
<accession>M2RCK4</accession>
<proteinExistence type="predicted"/>
<evidence type="ECO:0000313" key="3">
    <source>
        <dbReference type="Proteomes" id="UP000016930"/>
    </source>
</evidence>
<reference evidence="2 3" key="1">
    <citation type="journal article" date="2012" name="Proc. Natl. Acad. Sci. U.S.A.">
        <title>Comparative genomics of Ceriporiopsis subvermispora and Phanerochaete chrysosporium provide insight into selective ligninolysis.</title>
        <authorList>
            <person name="Fernandez-Fueyo E."/>
            <person name="Ruiz-Duenas F.J."/>
            <person name="Ferreira P."/>
            <person name="Floudas D."/>
            <person name="Hibbett D.S."/>
            <person name="Canessa P."/>
            <person name="Larrondo L.F."/>
            <person name="James T.Y."/>
            <person name="Seelenfreund D."/>
            <person name="Lobos S."/>
            <person name="Polanco R."/>
            <person name="Tello M."/>
            <person name="Honda Y."/>
            <person name="Watanabe T."/>
            <person name="Watanabe T."/>
            <person name="Ryu J.S."/>
            <person name="Kubicek C.P."/>
            <person name="Schmoll M."/>
            <person name="Gaskell J."/>
            <person name="Hammel K.E."/>
            <person name="St John F.J."/>
            <person name="Vanden Wymelenberg A."/>
            <person name="Sabat G."/>
            <person name="Splinter BonDurant S."/>
            <person name="Syed K."/>
            <person name="Yadav J.S."/>
            <person name="Doddapaneni H."/>
            <person name="Subramanian V."/>
            <person name="Lavin J.L."/>
            <person name="Oguiza J.A."/>
            <person name="Perez G."/>
            <person name="Pisabarro A.G."/>
            <person name="Ramirez L."/>
            <person name="Santoyo F."/>
            <person name="Master E."/>
            <person name="Coutinho P.M."/>
            <person name="Henrissat B."/>
            <person name="Lombard V."/>
            <person name="Magnuson J.K."/>
            <person name="Kuees U."/>
            <person name="Hori C."/>
            <person name="Igarashi K."/>
            <person name="Samejima M."/>
            <person name="Held B.W."/>
            <person name="Barry K.W."/>
            <person name="LaButti K.M."/>
            <person name="Lapidus A."/>
            <person name="Lindquist E.A."/>
            <person name="Lucas S.M."/>
            <person name="Riley R."/>
            <person name="Salamov A.A."/>
            <person name="Hoffmeister D."/>
            <person name="Schwenk D."/>
            <person name="Hadar Y."/>
            <person name="Yarden O."/>
            <person name="de Vries R.P."/>
            <person name="Wiebenga A."/>
            <person name="Stenlid J."/>
            <person name="Eastwood D."/>
            <person name="Grigoriev I.V."/>
            <person name="Berka R.M."/>
            <person name="Blanchette R.A."/>
            <person name="Kersten P."/>
            <person name="Martinez A.T."/>
            <person name="Vicuna R."/>
            <person name="Cullen D."/>
        </authorList>
    </citation>
    <scope>NUCLEOTIDE SEQUENCE [LARGE SCALE GENOMIC DNA]</scope>
    <source>
        <strain evidence="2 3">B</strain>
    </source>
</reference>
<organism evidence="2 3">
    <name type="scientific">Ceriporiopsis subvermispora (strain B)</name>
    <name type="common">White-rot fungus</name>
    <name type="synonym">Gelatoporia subvermispora</name>
    <dbReference type="NCBI Taxonomy" id="914234"/>
    <lineage>
        <taxon>Eukaryota</taxon>
        <taxon>Fungi</taxon>
        <taxon>Dikarya</taxon>
        <taxon>Basidiomycota</taxon>
        <taxon>Agaricomycotina</taxon>
        <taxon>Agaricomycetes</taxon>
        <taxon>Polyporales</taxon>
        <taxon>Gelatoporiaceae</taxon>
        <taxon>Gelatoporia</taxon>
    </lineage>
</organism>
<dbReference type="EMBL" id="KB445799">
    <property type="protein sequence ID" value="EMD36142.1"/>
    <property type="molecule type" value="Genomic_DNA"/>
</dbReference>
<dbReference type="Proteomes" id="UP000016930">
    <property type="component" value="Unassembled WGS sequence"/>
</dbReference>
<evidence type="ECO:0000313" key="2">
    <source>
        <dbReference type="EMBL" id="EMD36142.1"/>
    </source>
</evidence>
<evidence type="ECO:0000256" key="1">
    <source>
        <dbReference type="SAM" id="MobiDB-lite"/>
    </source>
</evidence>
<dbReference type="HOGENOM" id="CLU_946646_0_0_1"/>
<protein>
    <submittedName>
        <fullName evidence="2">Uncharacterized protein</fullName>
    </submittedName>
</protein>
<name>M2RCK4_CERS8</name>
<gene>
    <name evidence="2" type="ORF">CERSUDRAFT_96367</name>
</gene>